<dbReference type="AlphaFoldDB" id="A0AA95H7N1"/>
<reference evidence="2" key="1">
    <citation type="journal article" date="2023" name="Int. J. Mol. Sci.">
        <title>Metagenomics Revealed a New Genus 'Candidatus Thiocaldithrix dubininis' gen. nov., sp. nov. and a New Species 'Candidatus Thiothrix putei' sp. nov. in the Family Thiotrichaceae, Some Members of Which Have Traits of Both Na+- and H+-Motive Energetics.</title>
        <authorList>
            <person name="Ravin N.V."/>
            <person name="Muntyan M.S."/>
            <person name="Smolyakov D.D."/>
            <person name="Rudenko T.S."/>
            <person name="Beletsky A.V."/>
            <person name="Mardanov A.V."/>
            <person name="Grabovich M.Y."/>
        </authorList>
    </citation>
    <scope>NUCLEOTIDE SEQUENCE</scope>
    <source>
        <strain evidence="2">GKL-01</strain>
    </source>
</reference>
<sequence length="174" mass="19371">MNPKLLILPQALAVIALGLSAGWYLGLSNEVVPALNQLEAATYIQVQQKLDQSTQNWGYTALFFAATLMPFIAAGLAAFKSQRRTALFWLLVALLHFLGVYWVSIVTNLPIQQDMMQWSATAPPADWQSLRATWATGNSIRTIAEIICFISALILIIRRDTIANSTFARHSHRQ</sequence>
<evidence type="ECO:0000313" key="2">
    <source>
        <dbReference type="EMBL" id="WGZ91745.1"/>
    </source>
</evidence>
<feature type="transmembrane region" description="Helical" evidence="1">
    <location>
        <begin position="86"/>
        <end position="105"/>
    </location>
</feature>
<keyword evidence="1" id="KW-0812">Transmembrane</keyword>
<feature type="transmembrane region" description="Helical" evidence="1">
    <location>
        <begin position="57"/>
        <end position="79"/>
    </location>
</feature>
<dbReference type="Proteomes" id="UP001300672">
    <property type="component" value="Chromosome"/>
</dbReference>
<gene>
    <name evidence="2" type="ORF">QJT80_04530</name>
</gene>
<dbReference type="InterPro" id="IPR013901">
    <property type="entry name" value="Anthrone_oxy"/>
</dbReference>
<keyword evidence="1" id="KW-1133">Transmembrane helix</keyword>
<dbReference type="Pfam" id="PF08592">
    <property type="entry name" value="Anthrone_oxy"/>
    <property type="match status" value="1"/>
</dbReference>
<organism evidence="2">
    <name type="scientific">Candidatus Thiocaldithrix dubininis</name>
    <dbReference type="NCBI Taxonomy" id="3080823"/>
    <lineage>
        <taxon>Bacteria</taxon>
        <taxon>Pseudomonadati</taxon>
        <taxon>Pseudomonadota</taxon>
        <taxon>Gammaproteobacteria</taxon>
        <taxon>Thiotrichales</taxon>
        <taxon>Thiotrichaceae</taxon>
        <taxon>Candidatus Thiocaldithrix</taxon>
    </lineage>
</organism>
<protein>
    <submittedName>
        <fullName evidence="2">DUF1772 domain-containing protein</fullName>
    </submittedName>
</protein>
<reference evidence="2" key="2">
    <citation type="submission" date="2023-04" db="EMBL/GenBank/DDBJ databases">
        <authorList>
            <person name="Beletskiy A.V."/>
            <person name="Mardanov A.V."/>
            <person name="Ravin N.V."/>
        </authorList>
    </citation>
    <scope>NUCLEOTIDE SEQUENCE</scope>
    <source>
        <strain evidence="2">GKL-01</strain>
    </source>
</reference>
<proteinExistence type="predicted"/>
<dbReference type="KEGG" id="tdu:QJT80_04530"/>
<keyword evidence="1" id="KW-0472">Membrane</keyword>
<feature type="transmembrane region" description="Helical" evidence="1">
    <location>
        <begin position="139"/>
        <end position="157"/>
    </location>
</feature>
<dbReference type="EMBL" id="CP124755">
    <property type="protein sequence ID" value="WGZ91745.1"/>
    <property type="molecule type" value="Genomic_DNA"/>
</dbReference>
<evidence type="ECO:0000256" key="1">
    <source>
        <dbReference type="SAM" id="Phobius"/>
    </source>
</evidence>
<accession>A0AA95H7N1</accession>
<name>A0AA95H7N1_9GAMM</name>